<keyword evidence="7" id="KW-1185">Reference proteome</keyword>
<keyword evidence="3" id="KW-0347">Helicase</keyword>
<dbReference type="InterPro" id="IPR041679">
    <property type="entry name" value="DNA2/NAM7-like_C"/>
</dbReference>
<evidence type="ECO:0000313" key="7">
    <source>
        <dbReference type="Proteomes" id="UP000237000"/>
    </source>
</evidence>
<dbReference type="Pfam" id="PF13087">
    <property type="entry name" value="AAA_12"/>
    <property type="match status" value="1"/>
</dbReference>
<dbReference type="GO" id="GO:0004386">
    <property type="term" value="F:helicase activity"/>
    <property type="evidence" value="ECO:0007669"/>
    <property type="project" value="UniProtKB-KW"/>
</dbReference>
<dbReference type="STRING" id="63057.A0A2P5CGD5"/>
<evidence type="ECO:0000313" key="6">
    <source>
        <dbReference type="EMBL" id="PON60109.1"/>
    </source>
</evidence>
<evidence type="ECO:0000256" key="1">
    <source>
        <dbReference type="ARBA" id="ARBA00022741"/>
    </source>
</evidence>
<dbReference type="InParanoid" id="A0A2P5CGD5"/>
<gene>
    <name evidence="6" type="ORF">TorRG33x02_285930</name>
</gene>
<accession>A0A2P5CGD5</accession>
<keyword evidence="4" id="KW-0067">ATP-binding</keyword>
<dbReference type="CDD" id="cd18808">
    <property type="entry name" value="SF1_C_Upf1"/>
    <property type="match status" value="1"/>
</dbReference>
<keyword evidence="1" id="KW-0547">Nucleotide-binding</keyword>
<dbReference type="FunFam" id="3.40.50.300:FF:000326">
    <property type="entry name" value="P-loop containing nucleoside triphosphate hydrolase"/>
    <property type="match status" value="1"/>
</dbReference>
<dbReference type="Gene3D" id="3.40.50.300">
    <property type="entry name" value="P-loop containing nucleotide triphosphate hydrolases"/>
    <property type="match status" value="1"/>
</dbReference>
<dbReference type="AlphaFoldDB" id="A0A2P5CGD5"/>
<sequence>MFNTAGKTWFEVAVVTRIVHNLYKAWKGLRQQLNVTITSPYSAQLVEIRDKLGQKYRSYDGFTVKMIGIDELQGSEEDIVILSTVRSNSDGSIGRLLSDHEKINVVLTSARQRLWILGDECTLTRSESIWKSIMSDAKDRKCFFNVEEDKDLAQFIIEVKKELDQLDELLDTDSFLFRNARWKVLFSDNFMKSFEKIKSTQMKKLVVNMLMMLANGWRPKRMNVNITCCKSKQILKRFKVKDLHVICSVDIVKEYSYIQVLKIWDVLPLVEIPKLINHLDAVFLTYPADSLNRCKAKCFEGDLEVPMSWETASDIVCYKKRNYVQEGIRLTAEASDNRRSFKKKFNMSDSLQLMKFYPLSSGMMSHLLSGCISTEMELPFELTSQEMEIVQSDKSSFILGRSGTGKTTVLIRKLYFIESSYTT</sequence>
<dbReference type="GO" id="GO:0005694">
    <property type="term" value="C:chromosome"/>
    <property type="evidence" value="ECO:0007669"/>
    <property type="project" value="UniProtKB-ARBA"/>
</dbReference>
<dbReference type="PANTHER" id="PTHR21529:SF4">
    <property type="entry name" value="TPR AND ANKYRIN REPEAT-CONTAINING PROTEIN 1"/>
    <property type="match status" value="1"/>
</dbReference>
<dbReference type="GO" id="GO:0005524">
    <property type="term" value="F:ATP binding"/>
    <property type="evidence" value="ECO:0007669"/>
    <property type="project" value="UniProtKB-KW"/>
</dbReference>
<dbReference type="EMBL" id="JXTC01000368">
    <property type="protein sequence ID" value="PON60109.1"/>
    <property type="molecule type" value="Genomic_DNA"/>
</dbReference>
<evidence type="ECO:0000259" key="5">
    <source>
        <dbReference type="Pfam" id="PF13087"/>
    </source>
</evidence>
<protein>
    <submittedName>
        <fullName evidence="6">P-loop containing nucleoside triphosphate hydrolase</fullName>
    </submittedName>
</protein>
<evidence type="ECO:0000256" key="2">
    <source>
        <dbReference type="ARBA" id="ARBA00022801"/>
    </source>
</evidence>
<name>A0A2P5CGD5_TREOI</name>
<feature type="domain" description="DNA2/NAM7 helicase-like C-terminal" evidence="5">
    <location>
        <begin position="11"/>
        <end position="119"/>
    </location>
</feature>
<dbReference type="GO" id="GO:0016787">
    <property type="term" value="F:hydrolase activity"/>
    <property type="evidence" value="ECO:0007669"/>
    <property type="project" value="UniProtKB-KW"/>
</dbReference>
<evidence type="ECO:0000256" key="3">
    <source>
        <dbReference type="ARBA" id="ARBA00022806"/>
    </source>
</evidence>
<organism evidence="6 7">
    <name type="scientific">Trema orientale</name>
    <name type="common">Charcoal tree</name>
    <name type="synonym">Celtis orientalis</name>
    <dbReference type="NCBI Taxonomy" id="63057"/>
    <lineage>
        <taxon>Eukaryota</taxon>
        <taxon>Viridiplantae</taxon>
        <taxon>Streptophyta</taxon>
        <taxon>Embryophyta</taxon>
        <taxon>Tracheophyta</taxon>
        <taxon>Spermatophyta</taxon>
        <taxon>Magnoliopsida</taxon>
        <taxon>eudicotyledons</taxon>
        <taxon>Gunneridae</taxon>
        <taxon>Pentapetalae</taxon>
        <taxon>rosids</taxon>
        <taxon>fabids</taxon>
        <taxon>Rosales</taxon>
        <taxon>Cannabaceae</taxon>
        <taxon>Trema</taxon>
    </lineage>
</organism>
<proteinExistence type="predicted"/>
<dbReference type="InterPro" id="IPR027417">
    <property type="entry name" value="P-loop_NTPase"/>
</dbReference>
<dbReference type="OrthoDB" id="6513042at2759"/>
<dbReference type="Proteomes" id="UP000237000">
    <property type="component" value="Unassembled WGS sequence"/>
</dbReference>
<dbReference type="InterPro" id="IPR047187">
    <property type="entry name" value="SF1_C_Upf1"/>
</dbReference>
<keyword evidence="2 6" id="KW-0378">Hydrolase</keyword>
<dbReference type="InterPro" id="IPR039904">
    <property type="entry name" value="TRANK1"/>
</dbReference>
<evidence type="ECO:0000256" key="4">
    <source>
        <dbReference type="ARBA" id="ARBA00022840"/>
    </source>
</evidence>
<comment type="caution">
    <text evidence="6">The sequence shown here is derived from an EMBL/GenBank/DDBJ whole genome shotgun (WGS) entry which is preliminary data.</text>
</comment>
<dbReference type="SUPFAM" id="SSF52540">
    <property type="entry name" value="P-loop containing nucleoside triphosphate hydrolases"/>
    <property type="match status" value="1"/>
</dbReference>
<reference evidence="7" key="1">
    <citation type="submission" date="2016-06" db="EMBL/GenBank/DDBJ databases">
        <title>Parallel loss of symbiosis genes in relatives of nitrogen-fixing non-legume Parasponia.</title>
        <authorList>
            <person name="Van Velzen R."/>
            <person name="Holmer R."/>
            <person name="Bu F."/>
            <person name="Rutten L."/>
            <person name="Van Zeijl A."/>
            <person name="Liu W."/>
            <person name="Santuari L."/>
            <person name="Cao Q."/>
            <person name="Sharma T."/>
            <person name="Shen D."/>
            <person name="Roswanjaya Y."/>
            <person name="Wardhani T."/>
            <person name="Kalhor M.S."/>
            <person name="Jansen J."/>
            <person name="Van den Hoogen J."/>
            <person name="Gungor B."/>
            <person name="Hartog M."/>
            <person name="Hontelez J."/>
            <person name="Verver J."/>
            <person name="Yang W.-C."/>
            <person name="Schijlen E."/>
            <person name="Repin R."/>
            <person name="Schilthuizen M."/>
            <person name="Schranz E."/>
            <person name="Heidstra R."/>
            <person name="Miyata K."/>
            <person name="Fedorova E."/>
            <person name="Kohlen W."/>
            <person name="Bisseling T."/>
            <person name="Smit S."/>
            <person name="Geurts R."/>
        </authorList>
    </citation>
    <scope>NUCLEOTIDE SEQUENCE [LARGE SCALE GENOMIC DNA]</scope>
    <source>
        <strain evidence="7">cv. RG33-2</strain>
    </source>
</reference>
<dbReference type="PANTHER" id="PTHR21529">
    <property type="entry name" value="MAMMARY TURMOR VIRUS RECEPTOR HOMOLOG 1, 2 MTVR1, 2"/>
    <property type="match status" value="1"/>
</dbReference>